<keyword evidence="4" id="KW-1185">Reference proteome</keyword>
<dbReference type="Pfam" id="PF01471">
    <property type="entry name" value="PG_binding_1"/>
    <property type="match status" value="1"/>
</dbReference>
<evidence type="ECO:0000313" key="3">
    <source>
        <dbReference type="EMBL" id="MFC3141096.1"/>
    </source>
</evidence>
<comment type="caution">
    <text evidence="3">The sequence shown here is derived from an EMBL/GenBank/DDBJ whole genome shotgun (WGS) entry which is preliminary data.</text>
</comment>
<dbReference type="EMBL" id="JBHRTB010000001">
    <property type="protein sequence ID" value="MFC3141096.1"/>
    <property type="molecule type" value="Genomic_DNA"/>
</dbReference>
<dbReference type="InterPro" id="IPR036366">
    <property type="entry name" value="PGBDSf"/>
</dbReference>
<gene>
    <name evidence="3" type="ORF">ACFOGP_00130</name>
</gene>
<reference evidence="4" key="1">
    <citation type="journal article" date="2019" name="Int. J. Syst. Evol. Microbiol.">
        <title>The Global Catalogue of Microorganisms (GCM) 10K type strain sequencing project: providing services to taxonomists for standard genome sequencing and annotation.</title>
        <authorList>
            <consortium name="The Broad Institute Genomics Platform"/>
            <consortium name="The Broad Institute Genome Sequencing Center for Infectious Disease"/>
            <person name="Wu L."/>
            <person name="Ma J."/>
        </authorList>
    </citation>
    <scope>NUCLEOTIDE SEQUENCE [LARGE SCALE GENOMIC DNA]</scope>
    <source>
        <strain evidence="4">KCTC 52366</strain>
    </source>
</reference>
<organism evidence="3 4">
    <name type="scientific">Psychromarinibacter halotolerans</name>
    <dbReference type="NCBI Taxonomy" id="1775175"/>
    <lineage>
        <taxon>Bacteria</taxon>
        <taxon>Pseudomonadati</taxon>
        <taxon>Pseudomonadota</taxon>
        <taxon>Alphaproteobacteria</taxon>
        <taxon>Rhodobacterales</taxon>
        <taxon>Paracoccaceae</taxon>
        <taxon>Psychromarinibacter</taxon>
    </lineage>
</organism>
<evidence type="ECO:0000259" key="2">
    <source>
        <dbReference type="Pfam" id="PF01471"/>
    </source>
</evidence>
<name>A0ABV7GLE3_9RHOB</name>
<dbReference type="RefSeq" id="WP_379559733.1">
    <property type="nucleotide sequence ID" value="NZ_JBHRTB010000001.1"/>
</dbReference>
<keyword evidence="1" id="KW-0732">Signal</keyword>
<dbReference type="SUPFAM" id="SSF47090">
    <property type="entry name" value="PGBD-like"/>
    <property type="match status" value="1"/>
</dbReference>
<proteinExistence type="predicted"/>
<evidence type="ECO:0000313" key="4">
    <source>
        <dbReference type="Proteomes" id="UP001595632"/>
    </source>
</evidence>
<dbReference type="Proteomes" id="UP001595632">
    <property type="component" value="Unassembled WGS sequence"/>
</dbReference>
<feature type="chain" id="PRO_5046241053" evidence="1">
    <location>
        <begin position="25"/>
        <end position="302"/>
    </location>
</feature>
<sequence length="302" mass="31906">MKIKAMLRGMCAGLFLGVAGPAIADVGEADVMPEAMIAEVAACMAEGGSECLTQEGVPEGAAEFAKVLAEMTVLGLPGFLVDFTEVGPVDVGQVILPRLSTVETHLVLLNGVRDAVLAVEVAFTPEPPATPGTRAILSAHPDAVEQSRLRLTGYRVMPGGAQRFVLGDSVSEGCAGCEYVGLSLTYLDFVLGALIRVERPGWLPPEPPADVLVDLIERANIRVVQARLKTLGYDAGPVDGVAGQRTLRALYDLKDEHCLPRDRKIVTVVDLLAATDAVPEAPPCAQDIFRRPDPEPGPITIP</sequence>
<dbReference type="Gene3D" id="1.10.101.10">
    <property type="entry name" value="PGBD-like superfamily/PGBD"/>
    <property type="match status" value="1"/>
</dbReference>
<feature type="domain" description="Peptidoglycan binding-like" evidence="2">
    <location>
        <begin position="218"/>
        <end position="261"/>
    </location>
</feature>
<evidence type="ECO:0000256" key="1">
    <source>
        <dbReference type="SAM" id="SignalP"/>
    </source>
</evidence>
<protein>
    <submittedName>
        <fullName evidence="3">Peptidoglycan-binding protein</fullName>
    </submittedName>
</protein>
<dbReference type="InterPro" id="IPR002477">
    <property type="entry name" value="Peptidoglycan-bd-like"/>
</dbReference>
<accession>A0ABV7GLE3</accession>
<feature type="signal peptide" evidence="1">
    <location>
        <begin position="1"/>
        <end position="24"/>
    </location>
</feature>
<dbReference type="InterPro" id="IPR036365">
    <property type="entry name" value="PGBD-like_sf"/>
</dbReference>